<dbReference type="InterPro" id="IPR011257">
    <property type="entry name" value="DNA_glycosylase"/>
</dbReference>
<dbReference type="OrthoDB" id="10265068at2759"/>
<dbReference type="GO" id="GO:0003677">
    <property type="term" value="F:DNA binding"/>
    <property type="evidence" value="ECO:0007669"/>
    <property type="project" value="InterPro"/>
</dbReference>
<evidence type="ECO:0000256" key="1">
    <source>
        <dbReference type="ARBA" id="ARBA00004123"/>
    </source>
</evidence>
<dbReference type="SUPFAM" id="SSF48150">
    <property type="entry name" value="DNA-glycosylase"/>
    <property type="match status" value="1"/>
</dbReference>
<accession>A0A5B8MP85</accession>
<evidence type="ECO:0000256" key="3">
    <source>
        <dbReference type="SAM" id="MobiDB-lite"/>
    </source>
</evidence>
<dbReference type="AlphaFoldDB" id="A0A5B8MP85"/>
<keyword evidence="5" id="KW-1185">Reference proteome</keyword>
<dbReference type="EMBL" id="CP031040">
    <property type="protein sequence ID" value="QDZ22488.1"/>
    <property type="molecule type" value="Genomic_DNA"/>
</dbReference>
<comment type="subcellular location">
    <subcellularLocation>
        <location evidence="1">Nucleus</location>
    </subcellularLocation>
</comment>
<gene>
    <name evidence="4" type="ORF">A3770_07p50060</name>
</gene>
<dbReference type="PANTHER" id="PTHR15074:SF0">
    <property type="entry name" value="METHYL-CPG-BINDING DOMAIN PROTEIN 4-LIKE PROTEIN"/>
    <property type="match status" value="1"/>
</dbReference>
<dbReference type="PANTHER" id="PTHR15074">
    <property type="entry name" value="METHYL-CPG-BINDING PROTEIN"/>
    <property type="match status" value="1"/>
</dbReference>
<dbReference type="STRING" id="1764295.A0A5B8MP85"/>
<dbReference type="GO" id="GO:0005634">
    <property type="term" value="C:nucleus"/>
    <property type="evidence" value="ECO:0007669"/>
    <property type="project" value="UniProtKB-SubCell"/>
</dbReference>
<evidence type="ECO:0000313" key="5">
    <source>
        <dbReference type="Proteomes" id="UP000316726"/>
    </source>
</evidence>
<organism evidence="4 5">
    <name type="scientific">Chloropicon primus</name>
    <dbReference type="NCBI Taxonomy" id="1764295"/>
    <lineage>
        <taxon>Eukaryota</taxon>
        <taxon>Viridiplantae</taxon>
        <taxon>Chlorophyta</taxon>
        <taxon>Chloropicophyceae</taxon>
        <taxon>Chloropicales</taxon>
        <taxon>Chloropicaceae</taxon>
        <taxon>Chloropicon</taxon>
    </lineage>
</organism>
<dbReference type="Proteomes" id="UP000316726">
    <property type="component" value="Chromosome 7"/>
</dbReference>
<feature type="region of interest" description="Disordered" evidence="3">
    <location>
        <begin position="39"/>
        <end position="117"/>
    </location>
</feature>
<protein>
    <recommendedName>
        <fullName evidence="6">HhH-GPD domain-containing protein</fullName>
    </recommendedName>
</protein>
<evidence type="ECO:0008006" key="6">
    <source>
        <dbReference type="Google" id="ProtNLM"/>
    </source>
</evidence>
<feature type="compositionally biased region" description="Basic and acidic residues" evidence="3">
    <location>
        <begin position="107"/>
        <end position="117"/>
    </location>
</feature>
<name>A0A5B8MP85_9CHLO</name>
<dbReference type="GO" id="GO:0006281">
    <property type="term" value="P:DNA repair"/>
    <property type="evidence" value="ECO:0007669"/>
    <property type="project" value="InterPro"/>
</dbReference>
<sequence length="329" mass="37348">MRAKGELSEYERQRLAHCQRNREYMERLGVGLGAIKELENVFGIPRTAAPSKRKKRERSEGGGGRRRSARLKGGEVEYTAEDEAGGEGKRRRRSKGPSTSGNTSRAAKHEAEAKRAREEEVMKEWLRESRKVLAMSKIESLDGEDGLHREAAIKYWGPHVVACEKDRQEAVCWQTYVESRLASPPPPSPHALLQEFYAHDAWRLLACCILMSRVSSWETKHSAIAEFFRVFPTPSDFSEQDPDLARGVMHPLGLFDNRYKALVSLTNRFLTAPKFDVGLEKENKIYGIGQFGVESYNIFCKGNIEFAANTEKALKLYCNWHAKNCRSHA</sequence>
<proteinExistence type="predicted"/>
<dbReference type="Gene3D" id="1.10.340.30">
    <property type="entry name" value="Hypothetical protein, domain 2"/>
    <property type="match status" value="1"/>
</dbReference>
<evidence type="ECO:0000313" key="4">
    <source>
        <dbReference type="EMBL" id="QDZ22488.1"/>
    </source>
</evidence>
<evidence type="ECO:0000256" key="2">
    <source>
        <dbReference type="ARBA" id="ARBA00023242"/>
    </source>
</evidence>
<keyword evidence="2" id="KW-0539">Nucleus</keyword>
<reference evidence="4 5" key="1">
    <citation type="submission" date="2018-07" db="EMBL/GenBank/DDBJ databases">
        <title>The complete nuclear genome of the prasinophyte Chloropicon primus (CCMP1205).</title>
        <authorList>
            <person name="Pombert J.-F."/>
            <person name="Otis C."/>
            <person name="Turmel M."/>
            <person name="Lemieux C."/>
        </authorList>
    </citation>
    <scope>NUCLEOTIDE SEQUENCE [LARGE SCALE GENOMIC DNA]</scope>
    <source>
        <strain evidence="4 5">CCMP1205</strain>
    </source>
</reference>
<dbReference type="GO" id="GO:0003824">
    <property type="term" value="F:catalytic activity"/>
    <property type="evidence" value="ECO:0007669"/>
    <property type="project" value="InterPro"/>
</dbReference>
<dbReference type="InterPro" id="IPR045138">
    <property type="entry name" value="MeCP2/MBD4"/>
</dbReference>